<comment type="caution">
    <text evidence="7">The sequence shown here is derived from an EMBL/GenBank/DDBJ whole genome shotgun (WGS) entry which is preliminary data.</text>
</comment>
<dbReference type="SUPFAM" id="SSF53850">
    <property type="entry name" value="Periplasmic binding protein-like II"/>
    <property type="match status" value="1"/>
</dbReference>
<accession>A0ABV1EV15</accession>
<dbReference type="RefSeq" id="WP_349141306.1">
    <property type="nucleotide sequence ID" value="NZ_JBBMFT010000014.1"/>
</dbReference>
<name>A0ABV1EV15_9FIRM</name>
<organism evidence="7 8">
    <name type="scientific">Flavonifractor hominis</name>
    <dbReference type="NCBI Taxonomy" id="3133178"/>
    <lineage>
        <taxon>Bacteria</taxon>
        <taxon>Bacillati</taxon>
        <taxon>Bacillota</taxon>
        <taxon>Clostridia</taxon>
        <taxon>Eubacteriales</taxon>
        <taxon>Oscillospiraceae</taxon>
        <taxon>Flavonifractor</taxon>
    </lineage>
</organism>
<feature type="domain" description="Solute-binding protein family 5" evidence="6">
    <location>
        <begin position="81"/>
        <end position="445"/>
    </location>
</feature>
<gene>
    <name evidence="7" type="ORF">WMO45_13040</name>
</gene>
<evidence type="ECO:0000313" key="7">
    <source>
        <dbReference type="EMBL" id="MEQ2457446.1"/>
    </source>
</evidence>
<dbReference type="Gene3D" id="3.40.190.10">
    <property type="entry name" value="Periplasmic binding protein-like II"/>
    <property type="match status" value="1"/>
</dbReference>
<evidence type="ECO:0000256" key="1">
    <source>
        <dbReference type="ARBA" id="ARBA00004196"/>
    </source>
</evidence>
<keyword evidence="8" id="KW-1185">Reference proteome</keyword>
<proteinExistence type="inferred from homology"/>
<keyword evidence="3" id="KW-0813">Transport</keyword>
<feature type="signal peptide" evidence="5">
    <location>
        <begin position="1"/>
        <end position="20"/>
    </location>
</feature>
<dbReference type="InterPro" id="IPR030678">
    <property type="entry name" value="Peptide/Ni-bd"/>
</dbReference>
<dbReference type="PANTHER" id="PTHR30290:SF10">
    <property type="entry name" value="PERIPLASMIC OLIGOPEPTIDE-BINDING PROTEIN-RELATED"/>
    <property type="match status" value="1"/>
</dbReference>
<comment type="subcellular location">
    <subcellularLocation>
        <location evidence="1">Cell envelope</location>
    </subcellularLocation>
</comment>
<dbReference type="Gene3D" id="3.10.105.10">
    <property type="entry name" value="Dipeptide-binding Protein, Domain 3"/>
    <property type="match status" value="1"/>
</dbReference>
<protein>
    <submittedName>
        <fullName evidence="7">ABC transporter substrate-binding protein</fullName>
    </submittedName>
</protein>
<evidence type="ECO:0000256" key="5">
    <source>
        <dbReference type="SAM" id="SignalP"/>
    </source>
</evidence>
<reference evidence="7 8" key="1">
    <citation type="submission" date="2024-03" db="EMBL/GenBank/DDBJ databases">
        <title>Human intestinal bacterial collection.</title>
        <authorList>
            <person name="Pauvert C."/>
            <person name="Hitch T.C.A."/>
            <person name="Clavel T."/>
        </authorList>
    </citation>
    <scope>NUCLEOTIDE SEQUENCE [LARGE SCALE GENOMIC DNA]</scope>
    <source>
        <strain evidence="7 8">CLA-AP-H34</strain>
    </source>
</reference>
<dbReference type="InterPro" id="IPR039424">
    <property type="entry name" value="SBP_5"/>
</dbReference>
<evidence type="ECO:0000259" key="6">
    <source>
        <dbReference type="Pfam" id="PF00496"/>
    </source>
</evidence>
<dbReference type="PIRSF" id="PIRSF002741">
    <property type="entry name" value="MppA"/>
    <property type="match status" value="1"/>
</dbReference>
<dbReference type="Pfam" id="PF00496">
    <property type="entry name" value="SBP_bac_5"/>
    <property type="match status" value="1"/>
</dbReference>
<sequence>MKKKLIALCLASATLATCLAGCGAPASTGDTSGAAVDDSTLIIAIPDEVEGCDIQQIGWENVVQSLIYEPLVEYNEDMTELLPAFAEDYEVSEDGLTITFTLPADAKFSNGDTLDAAAVKASVERFMEVSEYSTDLEAVESVEAVDETTLVYHLSAPAPYMWASLASTYGGIVDVAAAEEMGDEAFNRTPVGNGRYYVENWEQGSQITLKRNENYVSNNPEVSNTTAFETVIVRFIPDEFTRVSELQHGNVDIIYNVPSASIGELEADENVTTYRYLQTGVNYMNLQTEKGPTADPAVRQAMTYAIDRDEINLALENVVTPAYTFLSPAQTGYSKAKEDEFAQTYAYNPEKAAQILADAGYVDTDGDGIVEKDGQPLTVTMMVASDRPSMSAAAPVIQQQMKAVGIDLQISEYEAAYVKQATKDDDYEISTRNYEWSDADILYSVFTSASGYPWNDDTVTADLEYARTVNDPEARVEAYEKFSDDMAQLYKGIPLFSDNYCIAAKSSIQGLVVTNDGRSWYHDVTRAQ</sequence>
<evidence type="ECO:0000256" key="2">
    <source>
        <dbReference type="ARBA" id="ARBA00005695"/>
    </source>
</evidence>
<evidence type="ECO:0000313" key="8">
    <source>
        <dbReference type="Proteomes" id="UP001440599"/>
    </source>
</evidence>
<evidence type="ECO:0000256" key="4">
    <source>
        <dbReference type="ARBA" id="ARBA00022729"/>
    </source>
</evidence>
<dbReference type="InterPro" id="IPR000914">
    <property type="entry name" value="SBP_5_dom"/>
</dbReference>
<comment type="similarity">
    <text evidence="2">Belongs to the bacterial solute-binding protein 5 family.</text>
</comment>
<evidence type="ECO:0000256" key="3">
    <source>
        <dbReference type="ARBA" id="ARBA00022448"/>
    </source>
</evidence>
<dbReference type="Proteomes" id="UP001440599">
    <property type="component" value="Unassembled WGS sequence"/>
</dbReference>
<keyword evidence="4 5" id="KW-0732">Signal</keyword>
<dbReference type="PANTHER" id="PTHR30290">
    <property type="entry name" value="PERIPLASMIC BINDING COMPONENT OF ABC TRANSPORTER"/>
    <property type="match status" value="1"/>
</dbReference>
<dbReference type="EMBL" id="JBBMFT010000014">
    <property type="protein sequence ID" value="MEQ2457446.1"/>
    <property type="molecule type" value="Genomic_DNA"/>
</dbReference>
<feature type="chain" id="PRO_5046631986" evidence="5">
    <location>
        <begin position="21"/>
        <end position="528"/>
    </location>
</feature>